<keyword evidence="7" id="KW-0963">Cytoplasm</keyword>
<dbReference type="InterPro" id="IPR012336">
    <property type="entry name" value="Thioredoxin-like_fold"/>
</dbReference>
<evidence type="ECO:0000256" key="19">
    <source>
        <dbReference type="ARBA" id="ARBA00029287"/>
    </source>
</evidence>
<comment type="catalytic activity">
    <reaction evidence="33">
        <text>an acyl-CoA + acetyl-CoA = a 3-oxoacyl-CoA + CoA</text>
        <dbReference type="Rhea" id="RHEA:21564"/>
        <dbReference type="ChEBI" id="CHEBI:57287"/>
        <dbReference type="ChEBI" id="CHEBI:57288"/>
        <dbReference type="ChEBI" id="CHEBI:58342"/>
        <dbReference type="ChEBI" id="CHEBI:90726"/>
        <dbReference type="EC" id="2.3.1.16"/>
    </reaction>
    <physiologicalReaction direction="right-to-left" evidence="33">
        <dbReference type="Rhea" id="RHEA:21566"/>
    </physiologicalReaction>
</comment>
<keyword evidence="44" id="KW-1185">Reference proteome</keyword>
<dbReference type="GO" id="GO:0005777">
    <property type="term" value="C:peroxisome"/>
    <property type="evidence" value="ECO:0007669"/>
    <property type="project" value="UniProtKB-SubCell"/>
</dbReference>
<dbReference type="Pfam" id="PF22691">
    <property type="entry name" value="Thiolase_C_1"/>
    <property type="match status" value="1"/>
</dbReference>
<feature type="domain" description="Thiolase N-terminal" evidence="39">
    <location>
        <begin position="366"/>
        <end position="593"/>
    </location>
</feature>
<feature type="domain" description="Metaxin glutathione S-transferase" evidence="41">
    <location>
        <begin position="246"/>
        <end position="296"/>
    </location>
</feature>
<evidence type="ECO:0000259" key="39">
    <source>
        <dbReference type="Pfam" id="PF00108"/>
    </source>
</evidence>
<dbReference type="NCBIfam" id="NF006102">
    <property type="entry name" value="PRK08256.1"/>
    <property type="match status" value="1"/>
</dbReference>
<dbReference type="Pfam" id="PF02036">
    <property type="entry name" value="SCP2"/>
    <property type="match status" value="1"/>
</dbReference>
<comment type="catalytic activity">
    <reaction evidence="16">
        <text>propanoyl-CoA + tetradecanoyl-CoA = 3-oxo-2-methylhexadecanoyl-CoA + CoA</text>
        <dbReference type="Rhea" id="RHEA:46344"/>
        <dbReference type="ChEBI" id="CHEBI:57287"/>
        <dbReference type="ChEBI" id="CHEBI:57385"/>
        <dbReference type="ChEBI" id="CHEBI:57392"/>
        <dbReference type="ChEBI" id="CHEBI:86042"/>
    </reaction>
    <physiologicalReaction direction="right-to-left" evidence="16">
        <dbReference type="Rhea" id="RHEA:46346"/>
    </physiologicalReaction>
</comment>
<dbReference type="SUPFAM" id="SSF52833">
    <property type="entry name" value="Thioredoxin-like"/>
    <property type="match status" value="1"/>
</dbReference>
<evidence type="ECO:0000256" key="36">
    <source>
        <dbReference type="ARBA" id="ARBA00049306"/>
    </source>
</evidence>
<dbReference type="InterPro" id="IPR020616">
    <property type="entry name" value="Thiolase_N"/>
</dbReference>
<dbReference type="SFLD" id="SFLDS00019">
    <property type="entry name" value="Glutathione_Transferase_(cytos"/>
    <property type="match status" value="1"/>
</dbReference>
<keyword evidence="9" id="KW-0445">Lipid transport</keyword>
<keyword evidence="8" id="KW-0808">Transferase</keyword>
<dbReference type="InterPro" id="IPR036527">
    <property type="entry name" value="SCP2_sterol-bd_dom_sf"/>
</dbReference>
<comment type="catalytic activity">
    <reaction evidence="37">
        <text>octanoyl-CoA + acetyl-CoA = 3-oxodecanoyl-CoA + CoA</text>
        <dbReference type="Rhea" id="RHEA:31087"/>
        <dbReference type="ChEBI" id="CHEBI:57287"/>
        <dbReference type="ChEBI" id="CHEBI:57288"/>
        <dbReference type="ChEBI" id="CHEBI:57386"/>
        <dbReference type="ChEBI" id="CHEBI:62548"/>
    </reaction>
    <physiologicalReaction direction="right-to-left" evidence="37">
        <dbReference type="Rhea" id="RHEA:31089"/>
    </physiologicalReaction>
</comment>
<evidence type="ECO:0000256" key="21">
    <source>
        <dbReference type="ARBA" id="ARBA00030851"/>
    </source>
</evidence>
<evidence type="ECO:0000256" key="5">
    <source>
        <dbReference type="ARBA" id="ARBA00014545"/>
    </source>
</evidence>
<feature type="domain" description="Thiolase C-terminal" evidence="43">
    <location>
        <begin position="637"/>
        <end position="749"/>
    </location>
</feature>
<comment type="catalytic activity">
    <reaction evidence="30">
        <text>hexanoyl-CoA + acetyl-CoA = 3-oxooctanoyl-CoA + CoA</text>
        <dbReference type="Rhea" id="RHEA:31203"/>
        <dbReference type="ChEBI" id="CHEBI:57287"/>
        <dbReference type="ChEBI" id="CHEBI:57288"/>
        <dbReference type="ChEBI" id="CHEBI:62619"/>
        <dbReference type="ChEBI" id="CHEBI:62620"/>
    </reaction>
    <physiologicalReaction direction="right-to-left" evidence="30">
        <dbReference type="Rhea" id="RHEA:31205"/>
    </physiologicalReaction>
</comment>
<dbReference type="SUPFAM" id="SSF53901">
    <property type="entry name" value="Thiolase-like"/>
    <property type="match status" value="2"/>
</dbReference>
<dbReference type="InterPro" id="IPR033468">
    <property type="entry name" value="Metaxin_GST"/>
</dbReference>
<evidence type="ECO:0000256" key="2">
    <source>
        <dbReference type="ARBA" id="ARBA00004496"/>
    </source>
</evidence>
<name>A0A914UZC6_9BILA</name>
<sequence>MFLLMLSSWFEPSPSTESTFDWDVMQLWNNVQEWPLYTKIGGGVGVIIITHYALKRIFRCFRSGVPKLYKKDWVKDKIYLYQFPRSGVIPSVSPYCLKLETWLRFAMMDYESYCSISKRSKEGLVPFVEVNGVQLHDSALIIQTLTSQFELFNMESDLTEEEKGISRAIEKLCENSLIPALMFNRFCDKENCSKFLKAPIVQVSALVGFIYRRILRRRLVADMRARLRAHGLGKHSREEIYDIALRDLAALSQILGFNEYFFGKRPHLVDIIVFSILAQIYYIPLDNPLKDAMKRTPPDGAHVRSLVGRSLHCGRLIERAKVRSSLRSQAYSVSSHPQCTASIFRPPNCSLRSVVATMVNPQKSKVYIIGVGMTKFVKPQSVPGLDYPDMVKEAVNKALSDAKVKYSDIQQATVGYLFGGSCCAQRALYEVGMTGIPIYNVNNACASGSSGLFMCKQFIEGGGTDLALAVGFEKMAQGSLENMGGRMDDRAMPVEKHIGVMSETYGLFPAPMTAQMFGNAGKEHMEKYGTKPEHFAKIAWKNHKHSVNNPNSQFQKEYSLEEVMNARRIYDFMGLLECSPTSDGAAAAVLCSEKFLREHPHLKDQAVEILGMQLGTDFPSAFSENSNIKMIGFDMIQNIAGKLYKETGLGPNDVQVIECHDCFAPNELITYEALGLCPIGKGGEIVDRGDNTYGGKWVINPSGGLISKGHPIGATGVAQAVELSWQLRGLADKRQVPNARVALQHNIGIGGAGVVAMYKLAHPKYPNSTSVQMSPANNAGSANGGNAGGPKFQSDEVFEQIKARAGEEKELTKKVASSYRFNITNGPNNATKQWTIDLKSDTPFVGQKDGPVDCELTVKDADFMLIATGKLKPDQAFMQGKMKLKGNIAKAMKLKDVLDVSKLKSKL</sequence>
<dbReference type="InterPro" id="IPR040079">
    <property type="entry name" value="Glutathione_S-Trfase"/>
</dbReference>
<keyword evidence="11" id="KW-0446">Lipid-binding</keyword>
<feature type="domain" description="SCP2" evidence="40">
    <location>
        <begin position="798"/>
        <end position="899"/>
    </location>
</feature>
<dbReference type="Gene3D" id="3.30.1050.10">
    <property type="entry name" value="SCP2 sterol-binding domain"/>
    <property type="match status" value="1"/>
</dbReference>
<comment type="catalytic activity">
    <reaction evidence="18">
        <text>3-oxo-(9Z-octadecenoyl)-CoA + CoA = (7Z)-hexadecenoyl-CoA + acetyl-CoA</text>
        <dbReference type="Rhea" id="RHEA:47400"/>
        <dbReference type="ChEBI" id="CHEBI:57287"/>
        <dbReference type="ChEBI" id="CHEBI:57288"/>
        <dbReference type="ChEBI" id="CHEBI:87695"/>
        <dbReference type="ChEBI" id="CHEBI:87698"/>
    </reaction>
    <physiologicalReaction direction="left-to-right" evidence="18">
        <dbReference type="Rhea" id="RHEA:47401"/>
    </physiologicalReaction>
</comment>
<dbReference type="CDD" id="cd03193">
    <property type="entry name" value="GST_C_Metaxin"/>
    <property type="match status" value="1"/>
</dbReference>
<evidence type="ECO:0000313" key="45">
    <source>
        <dbReference type="WBParaSite" id="PSAMB.scaffold138size73596.g2587.t1"/>
    </source>
</evidence>
<evidence type="ECO:0000256" key="29">
    <source>
        <dbReference type="ARBA" id="ARBA00047485"/>
    </source>
</evidence>
<dbReference type="GO" id="GO:0008289">
    <property type="term" value="F:lipid binding"/>
    <property type="evidence" value="ECO:0007669"/>
    <property type="project" value="UniProtKB-KW"/>
</dbReference>
<evidence type="ECO:0000256" key="27">
    <source>
        <dbReference type="ARBA" id="ARBA00045738"/>
    </source>
</evidence>
<comment type="catalytic activity">
    <reaction evidence="34">
        <text>hexadecanoyl-CoA + acetyl-CoA = 3-oxooctadecanoyl-CoA + CoA</text>
        <dbReference type="Rhea" id="RHEA:35279"/>
        <dbReference type="ChEBI" id="CHEBI:57287"/>
        <dbReference type="ChEBI" id="CHEBI:57288"/>
        <dbReference type="ChEBI" id="CHEBI:57379"/>
        <dbReference type="ChEBI" id="CHEBI:71407"/>
    </reaction>
    <physiologicalReaction direction="right-to-left" evidence="34">
        <dbReference type="Rhea" id="RHEA:35281"/>
    </physiologicalReaction>
</comment>
<comment type="catalytic activity">
    <reaction evidence="31">
        <text>decanoyl-CoA + acetyl-CoA = 3-oxododecanoyl-CoA + CoA</text>
        <dbReference type="Rhea" id="RHEA:31183"/>
        <dbReference type="ChEBI" id="CHEBI:57287"/>
        <dbReference type="ChEBI" id="CHEBI:57288"/>
        <dbReference type="ChEBI" id="CHEBI:61430"/>
        <dbReference type="ChEBI" id="CHEBI:62615"/>
    </reaction>
    <physiologicalReaction direction="right-to-left" evidence="31">
        <dbReference type="Rhea" id="RHEA:31185"/>
    </physiologicalReaction>
</comment>
<dbReference type="EC" id="2.3.1.16" evidence="15"/>
<dbReference type="Proteomes" id="UP000887566">
    <property type="component" value="Unplaced"/>
</dbReference>
<evidence type="ECO:0000256" key="14">
    <source>
        <dbReference type="ARBA" id="ARBA00024058"/>
    </source>
</evidence>
<dbReference type="InterPro" id="IPR020615">
    <property type="entry name" value="Thiolase_acyl_enz_int_AS"/>
</dbReference>
<dbReference type="GO" id="GO:0003988">
    <property type="term" value="F:acetyl-CoA C-acyltransferase activity"/>
    <property type="evidence" value="ECO:0007669"/>
    <property type="project" value="UniProtKB-EC"/>
</dbReference>
<dbReference type="PROSITE" id="PS00737">
    <property type="entry name" value="THIOLASE_2"/>
    <property type="match status" value="1"/>
</dbReference>
<dbReference type="GO" id="GO:0006629">
    <property type="term" value="P:lipid metabolic process"/>
    <property type="evidence" value="ECO:0007669"/>
    <property type="project" value="UniProtKB-KW"/>
</dbReference>
<dbReference type="WBParaSite" id="PSAMB.scaffold138size73596.g2587.t1">
    <property type="protein sequence ID" value="PSAMB.scaffold138size73596.g2587.t1"/>
    <property type="gene ID" value="PSAMB.scaffold138size73596.g2587"/>
</dbReference>
<feature type="region of interest" description="Disordered" evidence="38">
    <location>
        <begin position="769"/>
        <end position="792"/>
    </location>
</feature>
<comment type="catalytic activity">
    <reaction evidence="36">
        <text>3-oxohexadecanedioyl-CoA + CoA = tetradecanedioyl-CoA + acetyl-CoA</text>
        <dbReference type="Rhea" id="RHEA:40343"/>
        <dbReference type="ChEBI" id="CHEBI:57287"/>
        <dbReference type="ChEBI" id="CHEBI:57288"/>
        <dbReference type="ChEBI" id="CHEBI:77081"/>
        <dbReference type="ChEBI" id="CHEBI:77084"/>
    </reaction>
    <physiologicalReaction direction="left-to-right" evidence="36">
        <dbReference type="Rhea" id="RHEA:40344"/>
    </physiologicalReaction>
</comment>
<evidence type="ECO:0000256" key="25">
    <source>
        <dbReference type="ARBA" id="ARBA00032316"/>
    </source>
</evidence>
<evidence type="ECO:0000256" key="30">
    <source>
        <dbReference type="ARBA" id="ARBA00048001"/>
    </source>
</evidence>
<dbReference type="FunFam" id="3.40.47.10:FF:000016">
    <property type="entry name" value="Non-specific lipid-transfer protein"/>
    <property type="match status" value="1"/>
</dbReference>
<dbReference type="InterPro" id="IPR016039">
    <property type="entry name" value="Thiolase-like"/>
</dbReference>
<evidence type="ECO:0000259" key="43">
    <source>
        <dbReference type="Pfam" id="PF22691"/>
    </source>
</evidence>
<organism evidence="44 45">
    <name type="scientific">Plectus sambesii</name>
    <dbReference type="NCBI Taxonomy" id="2011161"/>
    <lineage>
        <taxon>Eukaryota</taxon>
        <taxon>Metazoa</taxon>
        <taxon>Ecdysozoa</taxon>
        <taxon>Nematoda</taxon>
        <taxon>Chromadorea</taxon>
        <taxon>Plectida</taxon>
        <taxon>Plectina</taxon>
        <taxon>Plectoidea</taxon>
        <taxon>Plectidae</taxon>
        <taxon>Plectus</taxon>
    </lineage>
</organism>
<dbReference type="AlphaFoldDB" id="A0A914UZC6"/>
<comment type="function">
    <text evidence="27">Mediates the transfer of all common phospholipids, cholesterol and gangliosides from the endoplasmic reticulum to the plasma membrane. May play a role in regulating steroidogenesis. Stimulates the microsomal conversion of 7-dehydrocholesterol to cholesterol. Also binds fatty acids and fatty acyl Coenzyme A (CoA) such as phytanoyl-CoA. Involved in the regulation phospholipid synthesis in endoplasmic reticulum enhancing the incorporation of exogenous fatty acid into glycerides. Seems to stimulate the rate-limiting step in phosphatidic acid formation mediated by GPAT3. Isoforms SCP2 and SCPx cooperate in peroxisomal oxidation of certain naturally occurring tetramethyl-branched fatty acyl-CoAs.</text>
</comment>
<evidence type="ECO:0000256" key="38">
    <source>
        <dbReference type="SAM" id="MobiDB-lite"/>
    </source>
</evidence>
<comment type="function">
    <text evidence="28">Plays a crucial role in the peroxisomal oxidation of branched-chain fatty acids. Catalyzes the last step of the peroxisomal beta-oxidation of branched chain fatty acids and the side chain of the bile acid intermediates di- and trihydroxycoprostanic acids (DHCA and THCA). Also active with medium and long straight chain 3-oxoacyl-CoAs. Stimulates the microsomal conversion of 7-dehydrocholesterol to cholesterol and transfers phosphatidylcholine and 7-dehydrocholesterol between membrances, in vitro. Isoforms SCP2 and SCPx cooperate in peroxisomal oxidation of certain naturally occurring tetramethyl-branched fatty acyl-CoAs.</text>
</comment>
<keyword evidence="13" id="KW-0012">Acyltransferase</keyword>
<dbReference type="InterPro" id="IPR036282">
    <property type="entry name" value="Glutathione-S-Trfase_C_sf"/>
</dbReference>
<dbReference type="PROSITE" id="PS00098">
    <property type="entry name" value="THIOLASE_1"/>
    <property type="match status" value="1"/>
</dbReference>
<evidence type="ECO:0000256" key="13">
    <source>
        <dbReference type="ARBA" id="ARBA00023315"/>
    </source>
</evidence>
<evidence type="ECO:0000256" key="26">
    <source>
        <dbReference type="ARBA" id="ARBA00033178"/>
    </source>
</evidence>
<evidence type="ECO:0000256" key="3">
    <source>
        <dbReference type="ARBA" id="ARBA00006475"/>
    </source>
</evidence>
<dbReference type="InterPro" id="IPR026928">
    <property type="entry name" value="FAX/IsoI-like"/>
</dbReference>
<dbReference type="InterPro" id="IPR020613">
    <property type="entry name" value="Thiolase_CS"/>
</dbReference>
<protein>
    <recommendedName>
        <fullName evidence="5">Sterol carrier protein 2</fullName>
        <ecNumber evidence="14">2.3.1.155</ecNumber>
        <ecNumber evidence="15">2.3.1.16</ecNumber>
        <ecNumber evidence="4">2.3.1.176</ecNumber>
    </recommendedName>
    <alternativeName>
        <fullName evidence="24">Acetyl-CoA C-myristoyltransferase</fullName>
    </alternativeName>
    <alternativeName>
        <fullName evidence="21">Non-specific lipid-transfer protein</fullName>
    </alternativeName>
    <alternativeName>
        <fullName evidence="25">Propanoyl-CoA C-acyltransferase</fullName>
    </alternativeName>
    <alternativeName>
        <fullName evidence="20">SCP-2/3-oxoacyl-CoA thiolase</fullName>
    </alternativeName>
    <alternativeName>
        <fullName evidence="22">SCP-2/thiolase</fullName>
    </alternativeName>
    <alternativeName>
        <fullName evidence="23">SCP-chi</fullName>
    </alternativeName>
    <alternativeName>
        <fullName evidence="26">Sterol carrier protein X</fullName>
    </alternativeName>
</protein>
<dbReference type="SUPFAM" id="SSF47616">
    <property type="entry name" value="GST C-terminal domain-like"/>
    <property type="match status" value="1"/>
</dbReference>
<comment type="catalytic activity">
    <reaction evidence="19">
        <text>7-dehydrocholesterol(in) = 7-dehydrocholesterol(out)</text>
        <dbReference type="Rhea" id="RHEA:62960"/>
        <dbReference type="ChEBI" id="CHEBI:17759"/>
    </reaction>
</comment>
<dbReference type="EC" id="2.3.1.155" evidence="14"/>
<comment type="catalytic activity">
    <reaction evidence="17">
        <text>choloyl-CoA + propanoyl-CoA = 3alpha,7alpha,12alpha-trihydroxy-24-oxo-5beta-cholestan-26-oyl-CoA + CoA</text>
        <dbReference type="Rhea" id="RHEA:16865"/>
        <dbReference type="ChEBI" id="CHEBI:57287"/>
        <dbReference type="ChEBI" id="CHEBI:57373"/>
        <dbReference type="ChEBI" id="CHEBI:57392"/>
        <dbReference type="ChEBI" id="CHEBI:58507"/>
        <dbReference type="EC" id="2.3.1.176"/>
    </reaction>
    <physiologicalReaction direction="right-to-left" evidence="17">
        <dbReference type="Rhea" id="RHEA:16867"/>
    </physiologicalReaction>
</comment>
<comment type="catalytic activity">
    <reaction evidence="32">
        <text>butanoyl-CoA + acetyl-CoA = 3-oxohexanoyl-CoA + CoA</text>
        <dbReference type="Rhea" id="RHEA:31111"/>
        <dbReference type="ChEBI" id="CHEBI:57287"/>
        <dbReference type="ChEBI" id="CHEBI:57288"/>
        <dbReference type="ChEBI" id="CHEBI:57371"/>
        <dbReference type="ChEBI" id="CHEBI:62418"/>
    </reaction>
    <physiologicalReaction direction="right-to-left" evidence="32">
        <dbReference type="Rhea" id="RHEA:31113"/>
    </physiologicalReaction>
</comment>
<evidence type="ECO:0000256" key="6">
    <source>
        <dbReference type="ARBA" id="ARBA00022448"/>
    </source>
</evidence>
<evidence type="ECO:0000256" key="31">
    <source>
        <dbReference type="ARBA" id="ARBA00048004"/>
    </source>
</evidence>
<keyword evidence="6" id="KW-0813">Transport</keyword>
<dbReference type="SFLD" id="SFLDG01180">
    <property type="entry name" value="SUF1"/>
    <property type="match status" value="1"/>
</dbReference>
<keyword evidence="12" id="KW-0576">Peroxisome</keyword>
<comment type="subcellular location">
    <subcellularLocation>
        <location evidence="2">Cytoplasm</location>
    </subcellularLocation>
    <subcellularLocation>
        <location evidence="1">Peroxisome</location>
    </subcellularLocation>
</comment>
<evidence type="ECO:0000256" key="8">
    <source>
        <dbReference type="ARBA" id="ARBA00022679"/>
    </source>
</evidence>
<dbReference type="Pfam" id="PF00108">
    <property type="entry name" value="Thiolase_N"/>
    <property type="match status" value="1"/>
</dbReference>
<comment type="catalytic activity">
    <reaction evidence="29">
        <text>tetradecanoyl-CoA + acetyl-CoA = 3-oxohexadecanoyl-CoA + CoA</text>
        <dbReference type="Rhea" id="RHEA:18161"/>
        <dbReference type="ChEBI" id="CHEBI:57287"/>
        <dbReference type="ChEBI" id="CHEBI:57288"/>
        <dbReference type="ChEBI" id="CHEBI:57349"/>
        <dbReference type="ChEBI" id="CHEBI:57385"/>
        <dbReference type="EC" id="2.3.1.155"/>
    </reaction>
    <physiologicalReaction direction="right-to-left" evidence="29">
        <dbReference type="Rhea" id="RHEA:18163"/>
    </physiologicalReaction>
</comment>
<dbReference type="InterPro" id="IPR003033">
    <property type="entry name" value="SCP2_sterol-bd_dom"/>
</dbReference>
<evidence type="ECO:0000256" key="20">
    <source>
        <dbReference type="ARBA" id="ARBA00030531"/>
    </source>
</evidence>
<evidence type="ECO:0000256" key="35">
    <source>
        <dbReference type="ARBA" id="ARBA00049270"/>
    </source>
</evidence>
<evidence type="ECO:0000256" key="9">
    <source>
        <dbReference type="ARBA" id="ARBA00023055"/>
    </source>
</evidence>
<evidence type="ECO:0000256" key="22">
    <source>
        <dbReference type="ARBA" id="ARBA00031275"/>
    </source>
</evidence>
<dbReference type="EC" id="2.3.1.176" evidence="4"/>
<dbReference type="Pfam" id="PF17172">
    <property type="entry name" value="GST_N_4"/>
    <property type="match status" value="1"/>
</dbReference>
<comment type="similarity">
    <text evidence="3">Belongs to the FAX family.</text>
</comment>
<evidence type="ECO:0000256" key="37">
    <source>
        <dbReference type="ARBA" id="ARBA00049542"/>
    </source>
</evidence>
<dbReference type="SFLD" id="SFLDG01200">
    <property type="entry name" value="SUF1.1"/>
    <property type="match status" value="1"/>
</dbReference>
<dbReference type="Pfam" id="PF17171">
    <property type="entry name" value="GST_C_6"/>
    <property type="match status" value="1"/>
</dbReference>
<dbReference type="InterPro" id="IPR055140">
    <property type="entry name" value="Thiolase_C_2"/>
</dbReference>
<dbReference type="PANTHER" id="PTHR42870:SF1">
    <property type="entry name" value="NON-SPECIFIC LIPID-TRANSFER PROTEIN-LIKE 2"/>
    <property type="match status" value="1"/>
</dbReference>
<feature type="domain" description="Thioredoxin-like fold" evidence="42">
    <location>
        <begin position="94"/>
        <end position="191"/>
    </location>
</feature>
<evidence type="ECO:0000256" key="23">
    <source>
        <dbReference type="ARBA" id="ARBA00031346"/>
    </source>
</evidence>
<dbReference type="InterPro" id="IPR036249">
    <property type="entry name" value="Thioredoxin-like_sf"/>
</dbReference>
<evidence type="ECO:0000256" key="24">
    <source>
        <dbReference type="ARBA" id="ARBA00032093"/>
    </source>
</evidence>
<evidence type="ECO:0000259" key="40">
    <source>
        <dbReference type="Pfam" id="PF02036"/>
    </source>
</evidence>
<evidence type="ECO:0000256" key="7">
    <source>
        <dbReference type="ARBA" id="ARBA00022490"/>
    </source>
</evidence>
<reference evidence="45" key="1">
    <citation type="submission" date="2022-11" db="UniProtKB">
        <authorList>
            <consortium name="WormBaseParasite"/>
        </authorList>
    </citation>
    <scope>IDENTIFICATION</scope>
</reference>
<evidence type="ECO:0000256" key="34">
    <source>
        <dbReference type="ARBA" id="ARBA00049268"/>
    </source>
</evidence>
<dbReference type="GO" id="GO:0006869">
    <property type="term" value="P:lipid transport"/>
    <property type="evidence" value="ECO:0007669"/>
    <property type="project" value="UniProtKB-KW"/>
</dbReference>
<evidence type="ECO:0000256" key="33">
    <source>
        <dbReference type="ARBA" id="ARBA00049178"/>
    </source>
</evidence>
<evidence type="ECO:0000256" key="1">
    <source>
        <dbReference type="ARBA" id="ARBA00004275"/>
    </source>
</evidence>
<evidence type="ECO:0000256" key="10">
    <source>
        <dbReference type="ARBA" id="ARBA00023098"/>
    </source>
</evidence>
<evidence type="ECO:0000259" key="42">
    <source>
        <dbReference type="Pfam" id="PF17172"/>
    </source>
</evidence>
<evidence type="ECO:0000256" key="11">
    <source>
        <dbReference type="ARBA" id="ARBA00023121"/>
    </source>
</evidence>
<evidence type="ECO:0000256" key="15">
    <source>
        <dbReference type="ARBA" id="ARBA00024073"/>
    </source>
</evidence>
<accession>A0A914UZC6</accession>
<comment type="catalytic activity">
    <reaction evidence="35">
        <text>dodecanoyl-CoA + acetyl-CoA = 3-oxotetradecanoyl-CoA + CoA</text>
        <dbReference type="Rhea" id="RHEA:31091"/>
        <dbReference type="ChEBI" id="CHEBI:57287"/>
        <dbReference type="ChEBI" id="CHEBI:57288"/>
        <dbReference type="ChEBI" id="CHEBI:57375"/>
        <dbReference type="ChEBI" id="CHEBI:62543"/>
    </reaction>
    <physiologicalReaction direction="right-to-left" evidence="35">
        <dbReference type="Rhea" id="RHEA:31093"/>
    </physiologicalReaction>
</comment>
<dbReference type="CDD" id="cd00829">
    <property type="entry name" value="SCP-x_thiolase"/>
    <property type="match status" value="1"/>
</dbReference>
<keyword evidence="10" id="KW-0443">Lipid metabolism</keyword>
<dbReference type="SUPFAM" id="SSF55718">
    <property type="entry name" value="SCP-like"/>
    <property type="match status" value="1"/>
</dbReference>
<proteinExistence type="inferred from homology"/>
<evidence type="ECO:0000313" key="44">
    <source>
        <dbReference type="Proteomes" id="UP000887566"/>
    </source>
</evidence>
<evidence type="ECO:0000256" key="12">
    <source>
        <dbReference type="ARBA" id="ARBA00023140"/>
    </source>
</evidence>
<dbReference type="GO" id="GO:0050633">
    <property type="term" value="F:acetyl-CoA C-myristoyltransferase activity"/>
    <property type="evidence" value="ECO:0007669"/>
    <property type="project" value="UniProtKB-EC"/>
</dbReference>
<evidence type="ECO:0000256" key="4">
    <source>
        <dbReference type="ARBA" id="ARBA00012352"/>
    </source>
</evidence>
<evidence type="ECO:0000256" key="28">
    <source>
        <dbReference type="ARBA" id="ARBA00045994"/>
    </source>
</evidence>
<evidence type="ECO:0000259" key="41">
    <source>
        <dbReference type="Pfam" id="PF17171"/>
    </source>
</evidence>
<evidence type="ECO:0000256" key="16">
    <source>
        <dbReference type="ARBA" id="ARBA00024471"/>
    </source>
</evidence>
<evidence type="ECO:0000256" key="18">
    <source>
        <dbReference type="ARBA" id="ARBA00024514"/>
    </source>
</evidence>
<dbReference type="PANTHER" id="PTHR42870">
    <property type="entry name" value="ACETYL-COA C-ACETYLTRANSFERASE"/>
    <property type="match status" value="1"/>
</dbReference>
<evidence type="ECO:0000256" key="17">
    <source>
        <dbReference type="ARBA" id="ARBA00024509"/>
    </source>
</evidence>
<dbReference type="Gene3D" id="3.40.47.10">
    <property type="match status" value="1"/>
</dbReference>
<evidence type="ECO:0000256" key="32">
    <source>
        <dbReference type="ARBA" id="ARBA00048553"/>
    </source>
</evidence>